<dbReference type="InterPro" id="IPR011989">
    <property type="entry name" value="ARM-like"/>
</dbReference>
<accession>A0A813C564</accession>
<dbReference type="EMBL" id="CAJNJA010085697">
    <property type="protein sequence ID" value="CAE7938174.1"/>
    <property type="molecule type" value="Genomic_DNA"/>
</dbReference>
<sequence>MCSYGTADLCIGCPGWEFDRAEIPHAWIYCVNIFGFKSLEPNEALFNKRREELIAWKSTHEEFDESELGRSGVDLLPNPLSMPVAVRASFDTRQVVAARQGVEVLCELLSGGSEAQRRSAVFALRNLADPAVTAGLHGAVYRLLQTCQEACARLRRSRICSRSPRPKASTFAAAAELVTNILNWEPPLGEKGVEDGIRLELIKHLIAPPIDPVDQVVDKARLEDRAPHVTQRLMTSVEIRRNVELMADPKANAVETFFMYLSCSQSLTVTRTLELLIRLVSRSTSEIRRTWAEDMCQSHHFKRLMEMVMQQGDRRVRGLYETLLGFVLKQCDQTRLMETVTSYSEDEISAEERFYIGKILYGCLSCVKSMQETRPLLAPALADAMKPEHAQGVSRIRKLQIQGAPGIAVECIPLAPLVGNVRTQVKLWQPDKEQLYPVCKNPNEIYIWISHSESELDQPVERREVPPCVVVMCHTQPMPKRGEEMREEVTQRYEGTTADKILCKSLDFADSIYYQVQFMGGRAIQPFVEQEDAELLQDEPPRVVLKLLCTNMVMKDMTEQKVKLNCNAAFAIIPNRSQTVAEFIFKQVEDIEEELLQELAQAKGEQDTEEGANDEVAEGMALPEEMVILQQDPSKTVMYQEDVLRWARAARIARKSLEGIGDGSVVNGGQDIDASKDDNAEAAAAAALRGSSSYGRVAEKLRPIQRFFALCLVAMTKASLSRMSDARQRLIELMDSLDSYTAQAICEAILELLTMPKNIGLFSKSSIDKTLMSMEQTFQQPESAERSLIAFADILWKYLKPDSRLAEDGLKAWQVLAC</sequence>
<dbReference type="Proteomes" id="UP000601435">
    <property type="component" value="Unassembled WGS sequence"/>
</dbReference>
<dbReference type="Gene3D" id="1.25.10.10">
    <property type="entry name" value="Leucine-rich Repeat Variant"/>
    <property type="match status" value="1"/>
</dbReference>
<evidence type="ECO:0000313" key="2">
    <source>
        <dbReference type="Proteomes" id="UP000601435"/>
    </source>
</evidence>
<keyword evidence="2" id="KW-1185">Reference proteome</keyword>
<dbReference type="OrthoDB" id="427778at2759"/>
<organism evidence="1 2">
    <name type="scientific">Symbiodinium necroappetens</name>
    <dbReference type="NCBI Taxonomy" id="1628268"/>
    <lineage>
        <taxon>Eukaryota</taxon>
        <taxon>Sar</taxon>
        <taxon>Alveolata</taxon>
        <taxon>Dinophyceae</taxon>
        <taxon>Suessiales</taxon>
        <taxon>Symbiodiniaceae</taxon>
        <taxon>Symbiodinium</taxon>
    </lineage>
</organism>
<evidence type="ECO:0000313" key="1">
    <source>
        <dbReference type="EMBL" id="CAE7938174.1"/>
    </source>
</evidence>
<dbReference type="SUPFAM" id="SSF48371">
    <property type="entry name" value="ARM repeat"/>
    <property type="match status" value="2"/>
</dbReference>
<name>A0A813C564_9DINO</name>
<proteinExistence type="predicted"/>
<gene>
    <name evidence="1" type="primary">RYR1</name>
    <name evidence="1" type="ORF">SNEC2469_LOCUS33049</name>
</gene>
<reference evidence="1" key="1">
    <citation type="submission" date="2021-02" db="EMBL/GenBank/DDBJ databases">
        <authorList>
            <person name="Dougan E. K."/>
            <person name="Rhodes N."/>
            <person name="Thang M."/>
            <person name="Chan C."/>
        </authorList>
    </citation>
    <scope>NUCLEOTIDE SEQUENCE</scope>
</reference>
<comment type="caution">
    <text evidence="1">The sequence shown here is derived from an EMBL/GenBank/DDBJ whole genome shotgun (WGS) entry which is preliminary data.</text>
</comment>
<dbReference type="AlphaFoldDB" id="A0A813C564"/>
<protein>
    <submittedName>
        <fullName evidence="1">RYR1 protein</fullName>
    </submittedName>
</protein>
<dbReference type="InterPro" id="IPR016024">
    <property type="entry name" value="ARM-type_fold"/>
</dbReference>